<reference evidence="2 3" key="1">
    <citation type="submission" date="2023-05" db="EMBL/GenBank/DDBJ databases">
        <title>B98-5 Cell Line De Novo Hybrid Assembly: An Optical Mapping Approach.</title>
        <authorList>
            <person name="Kananen K."/>
            <person name="Auerbach J.A."/>
            <person name="Kautto E."/>
            <person name="Blachly J.S."/>
        </authorList>
    </citation>
    <scope>NUCLEOTIDE SEQUENCE [LARGE SCALE GENOMIC DNA]</scope>
    <source>
        <strain evidence="2">B95-8</strain>
        <tissue evidence="2">Cell line</tissue>
    </source>
</reference>
<accession>A0ABQ9UHH9</accession>
<proteinExistence type="predicted"/>
<comment type="caution">
    <text evidence="2">The sequence shown here is derived from an EMBL/GenBank/DDBJ whole genome shotgun (WGS) entry which is preliminary data.</text>
</comment>
<name>A0ABQ9UHH9_SAGOE</name>
<sequence length="128" mass="14656">MSIKRQQRRARETFQSPVAKLFRGHQTLGHSRPGSGGGTRTHTRTPRPRAAPQHSIPRVACCRRYRFLTCVRALGPRCLCRRALRSRRETLLNLTRRVRKALASFPFVLRPLQPTQRLPRTCGRSCSG</sequence>
<feature type="region of interest" description="Disordered" evidence="1">
    <location>
        <begin position="1"/>
        <end position="54"/>
    </location>
</feature>
<organism evidence="2 3">
    <name type="scientific">Saguinus oedipus</name>
    <name type="common">Cotton-top tamarin</name>
    <name type="synonym">Oedipomidas oedipus</name>
    <dbReference type="NCBI Taxonomy" id="9490"/>
    <lineage>
        <taxon>Eukaryota</taxon>
        <taxon>Metazoa</taxon>
        <taxon>Chordata</taxon>
        <taxon>Craniata</taxon>
        <taxon>Vertebrata</taxon>
        <taxon>Euteleostomi</taxon>
        <taxon>Mammalia</taxon>
        <taxon>Eutheria</taxon>
        <taxon>Euarchontoglires</taxon>
        <taxon>Primates</taxon>
        <taxon>Haplorrhini</taxon>
        <taxon>Platyrrhini</taxon>
        <taxon>Cebidae</taxon>
        <taxon>Callitrichinae</taxon>
        <taxon>Saguinus</taxon>
    </lineage>
</organism>
<evidence type="ECO:0000313" key="3">
    <source>
        <dbReference type="Proteomes" id="UP001266305"/>
    </source>
</evidence>
<dbReference type="EMBL" id="JASSZA010000012">
    <property type="protein sequence ID" value="KAK2096529.1"/>
    <property type="molecule type" value="Genomic_DNA"/>
</dbReference>
<keyword evidence="3" id="KW-1185">Reference proteome</keyword>
<protein>
    <submittedName>
        <fullName evidence="2">Uncharacterized protein</fullName>
    </submittedName>
</protein>
<evidence type="ECO:0000313" key="2">
    <source>
        <dbReference type="EMBL" id="KAK2096529.1"/>
    </source>
</evidence>
<gene>
    <name evidence="2" type="ORF">P7K49_025563</name>
</gene>
<evidence type="ECO:0000256" key="1">
    <source>
        <dbReference type="SAM" id="MobiDB-lite"/>
    </source>
</evidence>
<dbReference type="Proteomes" id="UP001266305">
    <property type="component" value="Unassembled WGS sequence"/>
</dbReference>